<dbReference type="InterPro" id="IPR050765">
    <property type="entry name" value="Riboflavin_Biosynth_HTPR"/>
</dbReference>
<dbReference type="GO" id="GO:0008270">
    <property type="term" value="F:zinc ion binding"/>
    <property type="evidence" value="ECO:0007669"/>
    <property type="project" value="InterPro"/>
</dbReference>
<dbReference type="EC" id="1.1.1.193" evidence="8"/>
<gene>
    <name evidence="18" type="ORF">AMJ82_06685</name>
</gene>
<evidence type="ECO:0000256" key="4">
    <source>
        <dbReference type="ARBA" id="ARBA00004910"/>
    </source>
</evidence>
<dbReference type="InterPro" id="IPR002125">
    <property type="entry name" value="CMP_dCMP_dom"/>
</dbReference>
<sequence length="284" mass="30267">MVSDQKYMREALELAALGKGKTSPNPLVGAIVVRDGEVVGRGYHERVGEAHAEAKALSNAGARARGATLYVNLEPCAHEGRTPPCARAIVEAGIARVVAPFEDPNPLVSGRGFALLREAGVAVETGVLEQEAARLNECYLKFVRTGLPFVTVKLATTLDGLMAAPDGDSQWITGEEERTFVHQLRVEHDAVMVGIGTVLADNPTLTARLVPAPRQPTRFVVDSTLRTDPGSNVLGPEARTIIACARPASQERVFALTQAGAEVWDLGDDGRGGVDLSELFRRIG</sequence>
<protein>
    <recommendedName>
        <fullName evidence="9">Riboflavin biosynthesis protein RibD</fullName>
        <ecNumber evidence="8">1.1.1.193</ecNumber>
        <ecNumber evidence="7">3.5.4.26</ecNumber>
    </recommendedName>
</protein>
<dbReference type="InterPro" id="IPR016192">
    <property type="entry name" value="APOBEC/CMP_deaminase_Zn-bd"/>
</dbReference>
<evidence type="ECO:0000256" key="9">
    <source>
        <dbReference type="ARBA" id="ARBA00019930"/>
    </source>
</evidence>
<dbReference type="UniPathway" id="UPA00275">
    <property type="reaction ID" value="UER00401"/>
</dbReference>
<reference evidence="18 19" key="1">
    <citation type="journal article" date="2015" name="Microbiome">
        <title>Genomic resolution of linkages in carbon, nitrogen, and sulfur cycling among widespread estuary sediment bacteria.</title>
        <authorList>
            <person name="Baker B.J."/>
            <person name="Lazar C.S."/>
            <person name="Teske A.P."/>
            <person name="Dick G.J."/>
        </authorList>
    </citation>
    <scope>NUCLEOTIDE SEQUENCE [LARGE SCALE GENOMIC DNA]</scope>
    <source>
        <strain evidence="18">SM23_40</strain>
    </source>
</reference>
<dbReference type="Gene3D" id="3.40.430.10">
    <property type="entry name" value="Dihydrofolate Reductase, subunit A"/>
    <property type="match status" value="1"/>
</dbReference>
<dbReference type="GO" id="GO:0008835">
    <property type="term" value="F:diaminohydroxyphosphoribosylaminopyrimidine deaminase activity"/>
    <property type="evidence" value="ECO:0007669"/>
    <property type="project" value="UniProtKB-EC"/>
</dbReference>
<dbReference type="CDD" id="cd01284">
    <property type="entry name" value="Riboflavin_deaminase-reductase"/>
    <property type="match status" value="1"/>
</dbReference>
<dbReference type="PANTHER" id="PTHR38011">
    <property type="entry name" value="DIHYDROFOLATE REDUCTASE FAMILY PROTEIN (AFU_ORTHOLOGUE AFUA_8G06820)"/>
    <property type="match status" value="1"/>
</dbReference>
<comment type="caution">
    <text evidence="18">The sequence shown here is derived from an EMBL/GenBank/DDBJ whole genome shotgun (WGS) entry which is preliminary data.</text>
</comment>
<evidence type="ECO:0000259" key="17">
    <source>
        <dbReference type="PROSITE" id="PS51747"/>
    </source>
</evidence>
<evidence type="ECO:0000256" key="15">
    <source>
        <dbReference type="ARBA" id="ARBA00023002"/>
    </source>
</evidence>
<dbReference type="InterPro" id="IPR002734">
    <property type="entry name" value="RibDG_C"/>
</dbReference>
<feature type="domain" description="CMP/dCMP-type deaminase" evidence="17">
    <location>
        <begin position="2"/>
        <end position="123"/>
    </location>
</feature>
<keyword evidence="15" id="KW-0560">Oxidoreductase</keyword>
<comment type="cofactor">
    <cofactor evidence="1">
        <name>Zn(2+)</name>
        <dbReference type="ChEBI" id="CHEBI:29105"/>
    </cofactor>
</comment>
<name>A0A0S8G809_UNCT6</name>
<accession>A0A0S8G809</accession>
<evidence type="ECO:0000256" key="5">
    <source>
        <dbReference type="ARBA" id="ARBA00005259"/>
    </source>
</evidence>
<evidence type="ECO:0000256" key="2">
    <source>
        <dbReference type="ARBA" id="ARBA00002151"/>
    </source>
</evidence>
<evidence type="ECO:0000313" key="19">
    <source>
        <dbReference type="Proteomes" id="UP000051717"/>
    </source>
</evidence>
<organism evidence="18 19">
    <name type="scientific">candidate division TA06 bacterium SM23_40</name>
    <dbReference type="NCBI Taxonomy" id="1703774"/>
    <lineage>
        <taxon>Bacteria</taxon>
        <taxon>Bacteria division TA06</taxon>
    </lineage>
</organism>
<comment type="similarity">
    <text evidence="5">In the N-terminal section; belongs to the cytidine and deoxycytidylate deaminase family.</text>
</comment>
<proteinExistence type="inferred from homology"/>
<dbReference type="PANTHER" id="PTHR38011:SF7">
    <property type="entry name" value="2,5-DIAMINO-6-RIBOSYLAMINO-4(3H)-PYRIMIDINONE 5'-PHOSPHATE REDUCTASE"/>
    <property type="match status" value="1"/>
</dbReference>
<dbReference type="SUPFAM" id="SSF53597">
    <property type="entry name" value="Dihydrofolate reductase-like"/>
    <property type="match status" value="1"/>
</dbReference>
<dbReference type="Pfam" id="PF00383">
    <property type="entry name" value="dCMP_cyt_deam_1"/>
    <property type="match status" value="1"/>
</dbReference>
<evidence type="ECO:0000256" key="10">
    <source>
        <dbReference type="ARBA" id="ARBA00022619"/>
    </source>
</evidence>
<keyword evidence="16" id="KW-0511">Multifunctional enzyme</keyword>
<dbReference type="GO" id="GO:0008703">
    <property type="term" value="F:5-amino-6-(5-phosphoribosylamino)uracil reductase activity"/>
    <property type="evidence" value="ECO:0007669"/>
    <property type="project" value="UniProtKB-EC"/>
</dbReference>
<dbReference type="EC" id="3.5.4.26" evidence="7"/>
<dbReference type="GO" id="GO:0009231">
    <property type="term" value="P:riboflavin biosynthetic process"/>
    <property type="evidence" value="ECO:0007669"/>
    <property type="project" value="UniProtKB-UniPathway"/>
</dbReference>
<dbReference type="EMBL" id="LJUI01000050">
    <property type="protein sequence ID" value="KPK69006.1"/>
    <property type="molecule type" value="Genomic_DNA"/>
</dbReference>
<comment type="pathway">
    <text evidence="3">Cofactor biosynthesis; riboflavin biosynthesis; 5-amino-6-(D-ribitylamino)uracil from GTP: step 2/4.</text>
</comment>
<keyword evidence="11" id="KW-0479">Metal-binding</keyword>
<evidence type="ECO:0000256" key="16">
    <source>
        <dbReference type="ARBA" id="ARBA00023268"/>
    </source>
</evidence>
<keyword evidence="14" id="KW-0521">NADP</keyword>
<feature type="non-terminal residue" evidence="18">
    <location>
        <position position="284"/>
    </location>
</feature>
<evidence type="ECO:0000256" key="8">
    <source>
        <dbReference type="ARBA" id="ARBA00013173"/>
    </source>
</evidence>
<dbReference type="InterPro" id="IPR016193">
    <property type="entry name" value="Cytidine_deaminase-like"/>
</dbReference>
<comment type="pathway">
    <text evidence="4">Cofactor biosynthesis; riboflavin biosynthesis; 5-amino-6-(D-ribitylamino)uracil from GTP: step 3/4.</text>
</comment>
<evidence type="ECO:0000256" key="7">
    <source>
        <dbReference type="ARBA" id="ARBA00012766"/>
    </source>
</evidence>
<dbReference type="Proteomes" id="UP000051717">
    <property type="component" value="Unassembled WGS sequence"/>
</dbReference>
<keyword evidence="13" id="KW-0862">Zinc</keyword>
<dbReference type="InterPro" id="IPR004794">
    <property type="entry name" value="Eubact_RibD"/>
</dbReference>
<keyword evidence="10" id="KW-0686">Riboflavin biosynthesis</keyword>
<dbReference type="FunFam" id="3.40.140.10:FF:000025">
    <property type="entry name" value="Riboflavin biosynthesis protein RibD"/>
    <property type="match status" value="1"/>
</dbReference>
<dbReference type="NCBIfam" id="TIGR00326">
    <property type="entry name" value="eubact_ribD"/>
    <property type="match status" value="1"/>
</dbReference>
<comment type="similarity">
    <text evidence="6">In the C-terminal section; belongs to the HTP reductase family.</text>
</comment>
<comment type="function">
    <text evidence="2">Converts 2,5-diamino-6-(ribosylamino)-4(3h)-pyrimidinone 5'-phosphate into 5-amino-6-(ribosylamino)-2,4(1h,3h)-pyrimidinedione 5'-phosphate.</text>
</comment>
<dbReference type="PROSITE" id="PS00903">
    <property type="entry name" value="CYT_DCMP_DEAMINASES_1"/>
    <property type="match status" value="1"/>
</dbReference>
<dbReference type="SUPFAM" id="SSF53927">
    <property type="entry name" value="Cytidine deaminase-like"/>
    <property type="match status" value="1"/>
</dbReference>
<dbReference type="AlphaFoldDB" id="A0A0S8G809"/>
<dbReference type="InterPro" id="IPR024072">
    <property type="entry name" value="DHFR-like_dom_sf"/>
</dbReference>
<dbReference type="Gene3D" id="3.40.140.10">
    <property type="entry name" value="Cytidine Deaminase, domain 2"/>
    <property type="match status" value="1"/>
</dbReference>
<dbReference type="Pfam" id="PF01872">
    <property type="entry name" value="RibD_C"/>
    <property type="match status" value="1"/>
</dbReference>
<evidence type="ECO:0000313" key="18">
    <source>
        <dbReference type="EMBL" id="KPK69006.1"/>
    </source>
</evidence>
<evidence type="ECO:0000256" key="3">
    <source>
        <dbReference type="ARBA" id="ARBA00004882"/>
    </source>
</evidence>
<dbReference type="PROSITE" id="PS51747">
    <property type="entry name" value="CYT_DCMP_DEAMINASES_2"/>
    <property type="match status" value="1"/>
</dbReference>
<evidence type="ECO:0000256" key="14">
    <source>
        <dbReference type="ARBA" id="ARBA00022857"/>
    </source>
</evidence>
<keyword evidence="12" id="KW-0378">Hydrolase</keyword>
<evidence type="ECO:0000256" key="6">
    <source>
        <dbReference type="ARBA" id="ARBA00007417"/>
    </source>
</evidence>
<evidence type="ECO:0000256" key="11">
    <source>
        <dbReference type="ARBA" id="ARBA00022723"/>
    </source>
</evidence>
<evidence type="ECO:0000256" key="1">
    <source>
        <dbReference type="ARBA" id="ARBA00001947"/>
    </source>
</evidence>
<evidence type="ECO:0000256" key="12">
    <source>
        <dbReference type="ARBA" id="ARBA00022801"/>
    </source>
</evidence>
<evidence type="ECO:0000256" key="13">
    <source>
        <dbReference type="ARBA" id="ARBA00022833"/>
    </source>
</evidence>